<evidence type="ECO:0000256" key="7">
    <source>
        <dbReference type="SAM" id="Phobius"/>
    </source>
</evidence>
<name>A0A6I4VUZ2_9BACL</name>
<feature type="domain" description="EamA" evidence="8">
    <location>
        <begin position="153"/>
        <end position="294"/>
    </location>
</feature>
<dbReference type="EMBL" id="WUUL01000009">
    <property type="protein sequence ID" value="MXQ54813.1"/>
    <property type="molecule type" value="Genomic_DNA"/>
</dbReference>
<feature type="transmembrane region" description="Helical" evidence="7">
    <location>
        <begin position="70"/>
        <end position="92"/>
    </location>
</feature>
<feature type="transmembrane region" description="Helical" evidence="7">
    <location>
        <begin position="154"/>
        <end position="171"/>
    </location>
</feature>
<feature type="transmembrane region" description="Helical" evidence="7">
    <location>
        <begin position="277"/>
        <end position="297"/>
    </location>
</feature>
<reference evidence="9 10" key="1">
    <citation type="submission" date="2019-12" db="EMBL/GenBank/DDBJ databases">
        <title>Whole-genome analyses of novel actinobacteria.</title>
        <authorList>
            <person name="Sahin N."/>
            <person name="Saygin H."/>
        </authorList>
    </citation>
    <scope>NUCLEOTIDE SEQUENCE [LARGE SCALE GENOMIC DNA]</scope>
    <source>
        <strain evidence="9 10">KC615</strain>
    </source>
</reference>
<feature type="transmembrane region" description="Helical" evidence="7">
    <location>
        <begin position="7"/>
        <end position="32"/>
    </location>
</feature>
<feature type="transmembrane region" description="Helical" evidence="7">
    <location>
        <begin position="221"/>
        <end position="242"/>
    </location>
</feature>
<dbReference type="PANTHER" id="PTHR32322">
    <property type="entry name" value="INNER MEMBRANE TRANSPORTER"/>
    <property type="match status" value="1"/>
</dbReference>
<feature type="transmembrane region" description="Helical" evidence="7">
    <location>
        <begin position="38"/>
        <end position="58"/>
    </location>
</feature>
<evidence type="ECO:0000256" key="4">
    <source>
        <dbReference type="ARBA" id="ARBA00022692"/>
    </source>
</evidence>
<dbReference type="GO" id="GO:0005886">
    <property type="term" value="C:plasma membrane"/>
    <property type="evidence" value="ECO:0007669"/>
    <property type="project" value="UniProtKB-SubCell"/>
</dbReference>
<evidence type="ECO:0000256" key="6">
    <source>
        <dbReference type="ARBA" id="ARBA00023136"/>
    </source>
</evidence>
<dbReference type="RefSeq" id="WP_160802159.1">
    <property type="nucleotide sequence ID" value="NZ_WUUL01000009.1"/>
</dbReference>
<organism evidence="9 10">
    <name type="scientific">Shimazuella alba</name>
    <dbReference type="NCBI Taxonomy" id="2690964"/>
    <lineage>
        <taxon>Bacteria</taxon>
        <taxon>Bacillati</taxon>
        <taxon>Bacillota</taxon>
        <taxon>Bacilli</taxon>
        <taxon>Bacillales</taxon>
        <taxon>Thermoactinomycetaceae</taxon>
        <taxon>Shimazuella</taxon>
    </lineage>
</organism>
<dbReference type="InterPro" id="IPR037185">
    <property type="entry name" value="EmrE-like"/>
</dbReference>
<keyword evidence="5 7" id="KW-1133">Transmembrane helix</keyword>
<comment type="similarity">
    <text evidence="2">Belongs to the EamA transporter family.</text>
</comment>
<sequence>MKGTKMAYLAAITYSIFIGFSFMFVKLVVNIATPMDFLATRFFLASVMLTIPVVFGWIKLQIKFKDIYRLIPLALLYPILFFTFQTLGLLGATSAEGGIIQATAPIFTIILSTMFLKEKTNLWQRLFLVLSVSGVIFIFLMQGTSISFDHMGSILFLLASTLTFAVYTIMVRRSGQTYKAYDLSYVIIMLSAVSFIVISIVQHVVNGTMSQMIQPFYQPVYWYSIFYLAAFSSVFAILLSNYALSKLEAYKVSVFNNLSTLVSILAGMVFLDEQVTYFHIIGAVMIIVGVIGTNLAGRWSGKSSLPIKSKMELHTKN</sequence>
<dbReference type="SUPFAM" id="SSF103481">
    <property type="entry name" value="Multidrug resistance efflux transporter EmrE"/>
    <property type="match status" value="2"/>
</dbReference>
<feature type="transmembrane region" description="Helical" evidence="7">
    <location>
        <begin position="128"/>
        <end position="148"/>
    </location>
</feature>
<comment type="caution">
    <text evidence="9">The sequence shown here is derived from an EMBL/GenBank/DDBJ whole genome shotgun (WGS) entry which is preliminary data.</text>
</comment>
<proteinExistence type="inferred from homology"/>
<feature type="transmembrane region" description="Helical" evidence="7">
    <location>
        <begin position="98"/>
        <end position="116"/>
    </location>
</feature>
<feature type="transmembrane region" description="Helical" evidence="7">
    <location>
        <begin position="254"/>
        <end position="271"/>
    </location>
</feature>
<keyword evidence="10" id="KW-1185">Reference proteome</keyword>
<keyword evidence="6 7" id="KW-0472">Membrane</keyword>
<evidence type="ECO:0000313" key="10">
    <source>
        <dbReference type="Proteomes" id="UP000430692"/>
    </source>
</evidence>
<feature type="transmembrane region" description="Helical" evidence="7">
    <location>
        <begin position="183"/>
        <end position="201"/>
    </location>
</feature>
<comment type="subcellular location">
    <subcellularLocation>
        <location evidence="1">Cell membrane</location>
        <topology evidence="1">Multi-pass membrane protein</topology>
    </subcellularLocation>
</comment>
<accession>A0A6I4VUZ2</accession>
<dbReference type="InterPro" id="IPR050638">
    <property type="entry name" value="AA-Vitamin_Transporters"/>
</dbReference>
<evidence type="ECO:0000256" key="1">
    <source>
        <dbReference type="ARBA" id="ARBA00004651"/>
    </source>
</evidence>
<dbReference type="Pfam" id="PF00892">
    <property type="entry name" value="EamA"/>
    <property type="match status" value="2"/>
</dbReference>
<keyword evidence="3" id="KW-1003">Cell membrane</keyword>
<gene>
    <name evidence="9" type="ORF">GSM42_14035</name>
</gene>
<dbReference type="AlphaFoldDB" id="A0A6I4VUZ2"/>
<feature type="domain" description="EamA" evidence="8">
    <location>
        <begin position="6"/>
        <end position="139"/>
    </location>
</feature>
<evidence type="ECO:0000256" key="5">
    <source>
        <dbReference type="ARBA" id="ARBA00022989"/>
    </source>
</evidence>
<evidence type="ECO:0000256" key="2">
    <source>
        <dbReference type="ARBA" id="ARBA00007362"/>
    </source>
</evidence>
<evidence type="ECO:0000256" key="3">
    <source>
        <dbReference type="ARBA" id="ARBA00022475"/>
    </source>
</evidence>
<dbReference type="InterPro" id="IPR000620">
    <property type="entry name" value="EamA_dom"/>
</dbReference>
<dbReference type="Proteomes" id="UP000430692">
    <property type="component" value="Unassembled WGS sequence"/>
</dbReference>
<protein>
    <submittedName>
        <fullName evidence="9">EamA family transporter</fullName>
    </submittedName>
</protein>
<keyword evidence="4 7" id="KW-0812">Transmembrane</keyword>
<dbReference type="PANTHER" id="PTHR32322:SF18">
    <property type="entry name" value="S-ADENOSYLMETHIONINE_S-ADENOSYLHOMOCYSTEINE TRANSPORTER"/>
    <property type="match status" value="1"/>
</dbReference>
<evidence type="ECO:0000313" key="9">
    <source>
        <dbReference type="EMBL" id="MXQ54813.1"/>
    </source>
</evidence>
<evidence type="ECO:0000259" key="8">
    <source>
        <dbReference type="Pfam" id="PF00892"/>
    </source>
</evidence>
<dbReference type="Gene3D" id="1.10.3730.20">
    <property type="match status" value="1"/>
</dbReference>